<name>A0A4S2BHJ0_9LACO</name>
<dbReference type="EMBL" id="SRYV01000012">
    <property type="protein sequence ID" value="TGY13582.1"/>
    <property type="molecule type" value="Genomic_DNA"/>
</dbReference>
<keyword evidence="2" id="KW-0645">Protease</keyword>
<dbReference type="Gene3D" id="3.90.1720.10">
    <property type="entry name" value="endopeptidase domain like (from Nostoc punctiforme)"/>
    <property type="match status" value="1"/>
</dbReference>
<proteinExistence type="inferred from homology"/>
<gene>
    <name evidence="8" type="ORF">E5351_07400</name>
</gene>
<feature type="region of interest" description="Disordered" evidence="5">
    <location>
        <begin position="142"/>
        <end position="161"/>
    </location>
</feature>
<dbReference type="GO" id="GO:0006508">
    <property type="term" value="P:proteolysis"/>
    <property type="evidence" value="ECO:0007669"/>
    <property type="project" value="UniProtKB-KW"/>
</dbReference>
<keyword evidence="4" id="KW-0788">Thiol protease</keyword>
<dbReference type="PANTHER" id="PTHR47053:SF1">
    <property type="entry name" value="MUREIN DD-ENDOPEPTIDASE MEPH-RELATED"/>
    <property type="match status" value="1"/>
</dbReference>
<dbReference type="PROSITE" id="PS51935">
    <property type="entry name" value="NLPC_P60"/>
    <property type="match status" value="1"/>
</dbReference>
<evidence type="ECO:0000259" key="7">
    <source>
        <dbReference type="PROSITE" id="PS51935"/>
    </source>
</evidence>
<feature type="domain" description="NlpC/P60" evidence="7">
    <location>
        <begin position="165"/>
        <end position="259"/>
    </location>
</feature>
<dbReference type="AlphaFoldDB" id="A0A4S2BHJ0"/>
<dbReference type="InterPro" id="IPR038765">
    <property type="entry name" value="Papain-like_cys_pep_sf"/>
</dbReference>
<feature type="signal peptide" evidence="6">
    <location>
        <begin position="1"/>
        <end position="17"/>
    </location>
</feature>
<sequence length="259" mass="27948">MKIKTNLVKITAAAALTAVGVTGINAVKTSSVQHVQAAVWRIKVNYIPGYGVNIWSSYKNGHFTGKRAMHGETYEVLETKKDQDGNTWYKLDDHQWIEGRYAINAKSAKAKKVRANQAVKATGTISKPKKKKATKKTNLTITTQNQNSEATSKTSQVKKTSKQASSSASAIVALAKAQVGKNYVWGGTTPAGFDCSGLTQYVYNNAAGIDISRTTYTQVNQGKAVSLNNLQPGDLLFWGSASAPYHVGIYVGNGQYVHA</sequence>
<dbReference type="RefSeq" id="WP_135960617.1">
    <property type="nucleotide sequence ID" value="NZ_SRYV01000012.1"/>
</dbReference>
<organism evidence="8 9">
    <name type="scientific">Lactobacillus intestinalis</name>
    <dbReference type="NCBI Taxonomy" id="151781"/>
    <lineage>
        <taxon>Bacteria</taxon>
        <taxon>Bacillati</taxon>
        <taxon>Bacillota</taxon>
        <taxon>Bacilli</taxon>
        <taxon>Lactobacillales</taxon>
        <taxon>Lactobacillaceae</taxon>
        <taxon>Lactobacillus</taxon>
    </lineage>
</organism>
<evidence type="ECO:0000256" key="3">
    <source>
        <dbReference type="ARBA" id="ARBA00022801"/>
    </source>
</evidence>
<evidence type="ECO:0000256" key="4">
    <source>
        <dbReference type="ARBA" id="ARBA00022807"/>
    </source>
</evidence>
<dbReference type="SUPFAM" id="SSF54001">
    <property type="entry name" value="Cysteine proteinases"/>
    <property type="match status" value="1"/>
</dbReference>
<reference evidence="8 9" key="1">
    <citation type="submission" date="2019-04" db="EMBL/GenBank/DDBJ databases">
        <title>Microbes associate with the intestines of laboratory mice.</title>
        <authorList>
            <person name="Navarre W."/>
            <person name="Wong E."/>
            <person name="Huang K."/>
            <person name="Tropini C."/>
            <person name="Ng K."/>
            <person name="Yu B."/>
        </authorList>
    </citation>
    <scope>NUCLEOTIDE SEQUENCE [LARGE SCALE GENOMIC DNA]</scope>
    <source>
        <strain evidence="8 9">NM61_E11</strain>
    </source>
</reference>
<dbReference type="PANTHER" id="PTHR47053">
    <property type="entry name" value="MUREIN DD-ENDOPEPTIDASE MEPH-RELATED"/>
    <property type="match status" value="1"/>
</dbReference>
<protein>
    <submittedName>
        <fullName evidence="8">NlpC/P60 family protein</fullName>
    </submittedName>
</protein>
<evidence type="ECO:0000256" key="2">
    <source>
        <dbReference type="ARBA" id="ARBA00022670"/>
    </source>
</evidence>
<evidence type="ECO:0000256" key="1">
    <source>
        <dbReference type="ARBA" id="ARBA00007074"/>
    </source>
</evidence>
<feature type="non-terminal residue" evidence="8">
    <location>
        <position position="259"/>
    </location>
</feature>
<feature type="chain" id="PRO_5039203741" evidence="6">
    <location>
        <begin position="18"/>
        <end position="259"/>
    </location>
</feature>
<dbReference type="GO" id="GO:0008234">
    <property type="term" value="F:cysteine-type peptidase activity"/>
    <property type="evidence" value="ECO:0007669"/>
    <property type="project" value="UniProtKB-KW"/>
</dbReference>
<dbReference type="InterPro" id="IPR000064">
    <property type="entry name" value="NLP_P60_dom"/>
</dbReference>
<keyword evidence="3" id="KW-0378">Hydrolase</keyword>
<feature type="compositionally biased region" description="Low complexity" evidence="5">
    <location>
        <begin position="150"/>
        <end position="161"/>
    </location>
</feature>
<dbReference type="Pfam" id="PF00877">
    <property type="entry name" value="NLPC_P60"/>
    <property type="match status" value="1"/>
</dbReference>
<evidence type="ECO:0000313" key="9">
    <source>
        <dbReference type="Proteomes" id="UP000309117"/>
    </source>
</evidence>
<dbReference type="Proteomes" id="UP000309117">
    <property type="component" value="Unassembled WGS sequence"/>
</dbReference>
<keyword evidence="6" id="KW-0732">Signal</keyword>
<comment type="similarity">
    <text evidence="1">Belongs to the peptidase C40 family.</text>
</comment>
<comment type="caution">
    <text evidence="8">The sequence shown here is derived from an EMBL/GenBank/DDBJ whole genome shotgun (WGS) entry which is preliminary data.</text>
</comment>
<evidence type="ECO:0000313" key="8">
    <source>
        <dbReference type="EMBL" id="TGY13582.1"/>
    </source>
</evidence>
<accession>A0A4S2BHJ0</accession>
<dbReference type="InterPro" id="IPR051202">
    <property type="entry name" value="Peptidase_C40"/>
</dbReference>
<evidence type="ECO:0000256" key="5">
    <source>
        <dbReference type="SAM" id="MobiDB-lite"/>
    </source>
</evidence>
<evidence type="ECO:0000256" key="6">
    <source>
        <dbReference type="SAM" id="SignalP"/>
    </source>
</evidence>